<dbReference type="AlphaFoldDB" id="A0A6I5MX60"/>
<evidence type="ECO:0000313" key="3">
    <source>
        <dbReference type="Proteomes" id="UP000469292"/>
    </source>
</evidence>
<comment type="caution">
    <text evidence="2">The sequence shown here is derived from an EMBL/GenBank/DDBJ whole genome shotgun (WGS) entry which is preliminary data.</text>
</comment>
<proteinExistence type="predicted"/>
<organism evidence="2 3">
    <name type="scientific">Bifidobacterium choloepi</name>
    <dbReference type="NCBI Taxonomy" id="2614131"/>
    <lineage>
        <taxon>Bacteria</taxon>
        <taxon>Bacillati</taxon>
        <taxon>Actinomycetota</taxon>
        <taxon>Actinomycetes</taxon>
        <taxon>Bifidobacteriales</taxon>
        <taxon>Bifidobacteriaceae</taxon>
        <taxon>Bifidobacterium</taxon>
    </lineage>
</organism>
<dbReference type="SUPFAM" id="SSF52540">
    <property type="entry name" value="P-loop containing nucleoside triphosphate hydrolases"/>
    <property type="match status" value="1"/>
</dbReference>
<keyword evidence="3" id="KW-1185">Reference proteome</keyword>
<dbReference type="Pfam" id="PF13191">
    <property type="entry name" value="AAA_16"/>
    <property type="match status" value="1"/>
</dbReference>
<dbReference type="PANTHER" id="PTHR34301:SF8">
    <property type="entry name" value="ATPASE DOMAIN-CONTAINING PROTEIN"/>
    <property type="match status" value="1"/>
</dbReference>
<dbReference type="PANTHER" id="PTHR34301">
    <property type="entry name" value="DNA-BINDING PROTEIN-RELATED"/>
    <property type="match status" value="1"/>
</dbReference>
<sequence length="404" mass="44647">MAEDFNVSMQALNPFVPGAGRDPVNLAGREEELDAVKRMIVRAKNDLTDQGLVFSGLRGVGKTVLLLRCLSLVREAELLGAYIESTGNKERDMQAIVTSIQKAVVQERDHELRTALIETLKRIQSVAVELAGFKLSLSPLASEESDTSEEFQLELTIEELCNDLKARHSAFFLFVDELQEMDESLMGTLITIQHRMGQQDLPFYIIAAGLPDLPGALSRSRSYAERLFRYYELGRLTDEQTRQCLVTTTQDVGASFSPDALDELVKLAQGYPFFVQAYGDATYNAATSNPIGMDAVNEGKPQAQALLDRGLYESRWQRATNVAREYMEAMARLGGESCSTGEVAQLLGRKPTEMTRARQSLIELGLIYAPGRGRVAFTVPAMGDFIRRTNPSAIQPYDTAPSGE</sequence>
<dbReference type="Proteomes" id="UP000469292">
    <property type="component" value="Unassembled WGS sequence"/>
</dbReference>
<dbReference type="RefSeq" id="WP_163226751.1">
    <property type="nucleotide sequence ID" value="NZ_VYSG01000001.1"/>
</dbReference>
<evidence type="ECO:0000259" key="1">
    <source>
        <dbReference type="Pfam" id="PF13191"/>
    </source>
</evidence>
<protein>
    <submittedName>
        <fullName evidence="2">AAA family ATPase</fullName>
    </submittedName>
</protein>
<reference evidence="2 3" key="1">
    <citation type="submission" date="2019-09" db="EMBL/GenBank/DDBJ databases">
        <title>Phylogenetic characterization of a novel taxon of the genus Bifidobacterium: Bifidobacterium choloepi sp. nov.</title>
        <authorList>
            <person name="Modesto M."/>
            <person name="Satti M."/>
        </authorList>
    </citation>
    <scope>NUCLEOTIDE SEQUENCE [LARGE SCALE GENOMIC DNA]</scope>
    <source>
        <strain evidence="2 3">BRDM6</strain>
    </source>
</reference>
<dbReference type="Gene3D" id="3.40.50.300">
    <property type="entry name" value="P-loop containing nucleotide triphosphate hydrolases"/>
    <property type="match status" value="1"/>
</dbReference>
<feature type="domain" description="Orc1-like AAA ATPase" evidence="1">
    <location>
        <begin position="26"/>
        <end position="195"/>
    </location>
</feature>
<dbReference type="EMBL" id="VYSG01000001">
    <property type="protein sequence ID" value="NEG69148.1"/>
    <property type="molecule type" value="Genomic_DNA"/>
</dbReference>
<gene>
    <name evidence="2" type="ORF">F6S87_00600</name>
</gene>
<dbReference type="InterPro" id="IPR041664">
    <property type="entry name" value="AAA_16"/>
</dbReference>
<evidence type="ECO:0000313" key="2">
    <source>
        <dbReference type="EMBL" id="NEG69148.1"/>
    </source>
</evidence>
<dbReference type="InterPro" id="IPR027417">
    <property type="entry name" value="P-loop_NTPase"/>
</dbReference>
<name>A0A6I5MX60_9BIFI</name>
<accession>A0A6I5MX60</accession>